<keyword evidence="1 4" id="KW-0378">Hydrolase</keyword>
<keyword evidence="5" id="KW-1185">Reference proteome</keyword>
<dbReference type="EMBL" id="CXPG01000016">
    <property type="protein sequence ID" value="CTQ32907.1"/>
    <property type="molecule type" value="Genomic_DNA"/>
</dbReference>
<dbReference type="SUPFAM" id="SSF53474">
    <property type="entry name" value="alpha/beta-Hydrolases"/>
    <property type="match status" value="1"/>
</dbReference>
<evidence type="ECO:0000259" key="3">
    <source>
        <dbReference type="Pfam" id="PF07859"/>
    </source>
</evidence>
<dbReference type="InterPro" id="IPR050300">
    <property type="entry name" value="GDXG_lipolytic_enzyme"/>
</dbReference>
<gene>
    <name evidence="4" type="primary">mlhB_2</name>
    <name evidence="4" type="ORF">JAN5088_01681</name>
</gene>
<dbReference type="OrthoDB" id="9806180at2"/>
<dbReference type="InterPro" id="IPR013094">
    <property type="entry name" value="AB_hydrolase_3"/>
</dbReference>
<name>A0A0M6XQN4_9RHOB</name>
<feature type="domain" description="Alpha/beta hydrolase fold-3" evidence="3">
    <location>
        <begin position="70"/>
        <end position="264"/>
    </location>
</feature>
<dbReference type="EC" id="3.1.1.83" evidence="4"/>
<keyword evidence="2" id="KW-0732">Signal</keyword>
<evidence type="ECO:0000313" key="4">
    <source>
        <dbReference type="EMBL" id="CTQ32907.1"/>
    </source>
</evidence>
<dbReference type="Proteomes" id="UP000048908">
    <property type="component" value="Unassembled WGS sequence"/>
</dbReference>
<sequence>MTWRDRALVALCRRLVKPALAVPVPWPVLRQAFHLVAPPTSGDCDVRMDRSDIAGVSCGVFTPRDAEGILVWLHGGGFILGSSRSYAGLARALARRTGRRVIVPDYRLAPENPFPAGHDDCIAVVRGIAAGGPFALGGDSAGGTLALTTLAALLPERAGPERLILASPAVDLNPGRPAPDGRDDILFPIATLRRIARTYVAENDPSDPRISPIHARFDGAPPVLIQCAEGEILEEDADLIAERLRSFGAAVEMQKTGGVPHVWQLFADRTPKADSAVAAMAEFLS</sequence>
<dbReference type="STRING" id="282197.SAMN04488517_103437"/>
<dbReference type="Pfam" id="PF07859">
    <property type="entry name" value="Abhydrolase_3"/>
    <property type="match status" value="1"/>
</dbReference>
<dbReference type="InterPro" id="IPR029058">
    <property type="entry name" value="AB_hydrolase_fold"/>
</dbReference>
<dbReference type="PANTHER" id="PTHR48081:SF8">
    <property type="entry name" value="ALPHA_BETA HYDROLASE FOLD-3 DOMAIN-CONTAINING PROTEIN-RELATED"/>
    <property type="match status" value="1"/>
</dbReference>
<accession>A0A0M6XQN4</accession>
<proteinExistence type="predicted"/>
<evidence type="ECO:0000256" key="1">
    <source>
        <dbReference type="ARBA" id="ARBA00022801"/>
    </source>
</evidence>
<feature type="chain" id="PRO_5005807094" evidence="2">
    <location>
        <begin position="22"/>
        <end position="285"/>
    </location>
</feature>
<dbReference type="AlphaFoldDB" id="A0A0M6XQN4"/>
<evidence type="ECO:0000313" key="5">
    <source>
        <dbReference type="Proteomes" id="UP000048908"/>
    </source>
</evidence>
<protein>
    <submittedName>
        <fullName evidence="4">Monoterpene epsilon-lactone hydrolase</fullName>
        <ecNumber evidence="4">3.1.1.83</ecNumber>
    </submittedName>
</protein>
<dbReference type="Gene3D" id="3.40.50.1820">
    <property type="entry name" value="alpha/beta hydrolase"/>
    <property type="match status" value="1"/>
</dbReference>
<reference evidence="4 5" key="1">
    <citation type="submission" date="2015-07" db="EMBL/GenBank/DDBJ databases">
        <authorList>
            <person name="Noorani M."/>
        </authorList>
    </citation>
    <scope>NUCLEOTIDE SEQUENCE [LARGE SCALE GENOMIC DNA]</scope>
    <source>
        <strain evidence="4 5">CECT 5088</strain>
    </source>
</reference>
<organism evidence="4 5">
    <name type="scientific">Jannaschia rubra</name>
    <dbReference type="NCBI Taxonomy" id="282197"/>
    <lineage>
        <taxon>Bacteria</taxon>
        <taxon>Pseudomonadati</taxon>
        <taxon>Pseudomonadota</taxon>
        <taxon>Alphaproteobacteria</taxon>
        <taxon>Rhodobacterales</taxon>
        <taxon>Roseobacteraceae</taxon>
        <taxon>Jannaschia</taxon>
    </lineage>
</organism>
<dbReference type="PANTHER" id="PTHR48081">
    <property type="entry name" value="AB HYDROLASE SUPERFAMILY PROTEIN C4A8.06C"/>
    <property type="match status" value="1"/>
</dbReference>
<evidence type="ECO:0000256" key="2">
    <source>
        <dbReference type="SAM" id="SignalP"/>
    </source>
</evidence>
<dbReference type="GO" id="GO:0016787">
    <property type="term" value="F:hydrolase activity"/>
    <property type="evidence" value="ECO:0007669"/>
    <property type="project" value="UniProtKB-KW"/>
</dbReference>
<dbReference type="RefSeq" id="WP_055682358.1">
    <property type="nucleotide sequence ID" value="NZ_CXPG01000016.1"/>
</dbReference>
<feature type="signal peptide" evidence="2">
    <location>
        <begin position="1"/>
        <end position="21"/>
    </location>
</feature>